<dbReference type="AlphaFoldDB" id="A0A9W7SNZ5"/>
<dbReference type="Proteomes" id="UP001138500">
    <property type="component" value="Unassembled WGS sequence"/>
</dbReference>
<protein>
    <submittedName>
        <fullName evidence="2">Uncharacterized protein</fullName>
    </submittedName>
</protein>
<reference evidence="2 3" key="2">
    <citation type="journal article" date="2021" name="Curr. Genet.">
        <title>Genetic response to nitrogen starvation in the aggressive Eucalyptus foliar pathogen Teratosphaeria destructans.</title>
        <authorList>
            <person name="Havenga M."/>
            <person name="Wingfield B.D."/>
            <person name="Wingfield M.J."/>
            <person name="Dreyer L.L."/>
            <person name="Roets F."/>
            <person name="Aylward J."/>
        </authorList>
    </citation>
    <scope>NUCLEOTIDE SEQUENCE [LARGE SCALE GENOMIC DNA]</scope>
    <source>
        <strain evidence="2">CMW44962</strain>
    </source>
</reference>
<keyword evidence="3" id="KW-1185">Reference proteome</keyword>
<comment type="caution">
    <text evidence="2">The sequence shown here is derived from an EMBL/GenBank/DDBJ whole genome shotgun (WGS) entry which is preliminary data.</text>
</comment>
<evidence type="ECO:0000313" key="2">
    <source>
        <dbReference type="EMBL" id="KAH9826039.1"/>
    </source>
</evidence>
<sequence>MLSQQTPFSAPLPSPSTQQQPASYFGSLAHTSHPQSLPRIPAGQQHQTPGYTGQRGAGGGVPETQPFLQDFNLVAEAAKRAQMACLARDLGDVGL</sequence>
<accession>A0A9W7SNZ5</accession>
<evidence type="ECO:0000313" key="3">
    <source>
        <dbReference type="Proteomes" id="UP001138500"/>
    </source>
</evidence>
<proteinExistence type="predicted"/>
<dbReference type="OrthoDB" id="4157208at2759"/>
<feature type="region of interest" description="Disordered" evidence="1">
    <location>
        <begin position="1"/>
        <end position="64"/>
    </location>
</feature>
<gene>
    <name evidence="2" type="ORF">Tdes44962_MAKER03822</name>
</gene>
<evidence type="ECO:0000256" key="1">
    <source>
        <dbReference type="SAM" id="MobiDB-lite"/>
    </source>
</evidence>
<name>A0A9W7SNZ5_9PEZI</name>
<organism evidence="2 3">
    <name type="scientific">Teratosphaeria destructans</name>
    <dbReference type="NCBI Taxonomy" id="418781"/>
    <lineage>
        <taxon>Eukaryota</taxon>
        <taxon>Fungi</taxon>
        <taxon>Dikarya</taxon>
        <taxon>Ascomycota</taxon>
        <taxon>Pezizomycotina</taxon>
        <taxon>Dothideomycetes</taxon>
        <taxon>Dothideomycetidae</taxon>
        <taxon>Mycosphaerellales</taxon>
        <taxon>Teratosphaeriaceae</taxon>
        <taxon>Teratosphaeria</taxon>
    </lineage>
</organism>
<dbReference type="EMBL" id="RIBY02002045">
    <property type="protein sequence ID" value="KAH9826039.1"/>
    <property type="molecule type" value="Genomic_DNA"/>
</dbReference>
<reference evidence="2 3" key="1">
    <citation type="journal article" date="2018" name="IMA Fungus">
        <title>IMA Genome-F 10: Nine draft genome sequences of Claviceps purpurea s.lat., including C. arundinis, C. humidiphila, and C. cf. spartinae, pseudomolecules for the pitch canker pathogen Fusarium circinatum, draft genome of Davidsoniella eucalypti, Grosmannia galeiformis, Quambalaria eucalypti, and Teratosphaeria destructans.</title>
        <authorList>
            <person name="Wingfield B.D."/>
            <person name="Liu M."/>
            <person name="Nguyen H.D."/>
            <person name="Lane F.A."/>
            <person name="Morgan S.W."/>
            <person name="De Vos L."/>
            <person name="Wilken P.M."/>
            <person name="Duong T.A."/>
            <person name="Aylward J."/>
            <person name="Coetzee M.P."/>
            <person name="Dadej K."/>
            <person name="De Beer Z.W."/>
            <person name="Findlay W."/>
            <person name="Havenga M."/>
            <person name="Kolarik M."/>
            <person name="Menzies J.G."/>
            <person name="Naidoo K."/>
            <person name="Pochopski O."/>
            <person name="Shoukouhi P."/>
            <person name="Santana Q.C."/>
            <person name="Seifert K.A."/>
            <person name="Soal N."/>
            <person name="Steenkamp E.T."/>
            <person name="Tatham C.T."/>
            <person name="van der Nest M.A."/>
            <person name="Wingfield M.J."/>
        </authorList>
    </citation>
    <scope>NUCLEOTIDE SEQUENCE [LARGE SCALE GENOMIC DNA]</scope>
    <source>
        <strain evidence="2">CMW44962</strain>
    </source>
</reference>